<dbReference type="InterPro" id="IPR039438">
    <property type="entry name" value="At2g23090-like_Znf"/>
</dbReference>
<dbReference type="AlphaFoldDB" id="B6K6M8"/>
<dbReference type="Proteomes" id="UP000001744">
    <property type="component" value="Unassembled WGS sequence"/>
</dbReference>
<evidence type="ECO:0000313" key="5">
    <source>
        <dbReference type="Proteomes" id="UP000001744"/>
    </source>
</evidence>
<dbReference type="HOGENOM" id="CLU_181109_1_0_1"/>
<feature type="region of interest" description="Disordered" evidence="1">
    <location>
        <begin position="1"/>
        <end position="28"/>
    </location>
</feature>
<sequence length="74" mass="8338">MGNGAKAARRREKLAKDKKPVKKSQLKANEAAKTVICSICRTPFMRTIRRVALQGHAENKHDKTVEDCFPGWTD</sequence>
<reference evidence="4 5" key="1">
    <citation type="journal article" date="2011" name="Science">
        <title>Comparative functional genomics of the fission yeasts.</title>
        <authorList>
            <person name="Rhind N."/>
            <person name="Chen Z."/>
            <person name="Yassour M."/>
            <person name="Thompson D.A."/>
            <person name="Haas B.J."/>
            <person name="Habib N."/>
            <person name="Wapinski I."/>
            <person name="Roy S."/>
            <person name="Lin M.F."/>
            <person name="Heiman D.I."/>
            <person name="Young S.K."/>
            <person name="Furuya K."/>
            <person name="Guo Y."/>
            <person name="Pidoux A."/>
            <person name="Chen H.M."/>
            <person name="Robbertse B."/>
            <person name="Goldberg J.M."/>
            <person name="Aoki K."/>
            <person name="Bayne E.H."/>
            <person name="Berlin A.M."/>
            <person name="Desjardins C.A."/>
            <person name="Dobbs E."/>
            <person name="Dukaj L."/>
            <person name="Fan L."/>
            <person name="FitzGerald M.G."/>
            <person name="French C."/>
            <person name="Gujja S."/>
            <person name="Hansen K."/>
            <person name="Keifenheim D."/>
            <person name="Levin J.Z."/>
            <person name="Mosher R.A."/>
            <person name="Mueller C.A."/>
            <person name="Pfiffner J."/>
            <person name="Priest M."/>
            <person name="Russ C."/>
            <person name="Smialowska A."/>
            <person name="Swoboda P."/>
            <person name="Sykes S.M."/>
            <person name="Vaughn M."/>
            <person name="Vengrova S."/>
            <person name="Yoder R."/>
            <person name="Zeng Q."/>
            <person name="Allshire R."/>
            <person name="Baulcombe D."/>
            <person name="Birren B.W."/>
            <person name="Brown W."/>
            <person name="Ekwall K."/>
            <person name="Kellis M."/>
            <person name="Leatherwood J."/>
            <person name="Levin H."/>
            <person name="Margalit H."/>
            <person name="Martienssen R."/>
            <person name="Nieduszynski C.A."/>
            <person name="Spatafora J.W."/>
            <person name="Friedman N."/>
            <person name="Dalgaard J.Z."/>
            <person name="Baumann P."/>
            <person name="Niki H."/>
            <person name="Regev A."/>
            <person name="Nusbaum C."/>
        </authorList>
    </citation>
    <scope>NUCLEOTIDE SEQUENCE [LARGE SCALE GENOMIC DNA]</scope>
    <source>
        <strain evidence="5">yFS275 / FY16936</strain>
    </source>
</reference>
<organism evidence="4 5">
    <name type="scientific">Schizosaccharomyces japonicus (strain yFS275 / FY16936)</name>
    <name type="common">Fission yeast</name>
    <dbReference type="NCBI Taxonomy" id="402676"/>
    <lineage>
        <taxon>Eukaryota</taxon>
        <taxon>Fungi</taxon>
        <taxon>Dikarya</taxon>
        <taxon>Ascomycota</taxon>
        <taxon>Taphrinomycotina</taxon>
        <taxon>Schizosaccharomycetes</taxon>
        <taxon>Schizosaccharomycetales</taxon>
        <taxon>Schizosaccharomycetaceae</taxon>
        <taxon>Schizosaccharomyces</taxon>
    </lineage>
</organism>
<name>B6K6M8_SCHJY</name>
<proteinExistence type="predicted"/>
<evidence type="ECO:0000259" key="2">
    <source>
        <dbReference type="Pfam" id="PF04419"/>
    </source>
</evidence>
<dbReference type="SUPFAM" id="SSF118359">
    <property type="entry name" value="Expressed protein At2g23090/F21P24.15"/>
    <property type="match status" value="1"/>
</dbReference>
<keyword evidence="5" id="KW-1185">Reference proteome</keyword>
<feature type="domain" description="At2g23090-like zinc-binding" evidence="3">
    <location>
        <begin position="36"/>
        <end position="72"/>
    </location>
</feature>
<dbReference type="PANTHER" id="PTHR33788">
    <property type="entry name" value="OS07G0114300 PROTEIN"/>
    <property type="match status" value="1"/>
</dbReference>
<dbReference type="EMBL" id="KE651167">
    <property type="protein sequence ID" value="EEB09182.1"/>
    <property type="molecule type" value="Genomic_DNA"/>
</dbReference>
<dbReference type="VEuPathDB" id="FungiDB:SJAG_04365"/>
<evidence type="ECO:0000259" key="3">
    <source>
        <dbReference type="Pfam" id="PF12907"/>
    </source>
</evidence>
<dbReference type="GeneID" id="7050917"/>
<evidence type="ECO:0008006" key="6">
    <source>
        <dbReference type="Google" id="ProtNLM"/>
    </source>
</evidence>
<dbReference type="OrthoDB" id="370932at2759"/>
<dbReference type="Gene3D" id="4.10.1050.10">
    <property type="entry name" value="At2g23090-like"/>
    <property type="match status" value="1"/>
</dbReference>
<dbReference type="RefSeq" id="XP_002175475.1">
    <property type="nucleotide sequence ID" value="XM_002175439.2"/>
</dbReference>
<dbReference type="JaponicusDB" id="SJAG_04365"/>
<gene>
    <name evidence="4" type="ORF">SJAG_04365</name>
</gene>
<evidence type="ECO:0000313" key="4">
    <source>
        <dbReference type="EMBL" id="EEB09182.1"/>
    </source>
</evidence>
<dbReference type="Pfam" id="PF04419">
    <property type="entry name" value="SERF-like_N"/>
    <property type="match status" value="1"/>
</dbReference>
<accession>B6K6M8</accession>
<protein>
    <recommendedName>
        <fullName evidence="6">DUF1909-domain-containing protein</fullName>
    </recommendedName>
</protein>
<dbReference type="eggNOG" id="ENOG502S798">
    <property type="taxonomic scope" value="Eukaryota"/>
</dbReference>
<evidence type="ECO:0000256" key="1">
    <source>
        <dbReference type="SAM" id="MobiDB-lite"/>
    </source>
</evidence>
<feature type="domain" description="Small EDRK-rich factor-like N-terminal" evidence="2">
    <location>
        <begin position="1"/>
        <end position="33"/>
    </location>
</feature>
<dbReference type="InterPro" id="IPR026939">
    <property type="entry name" value="ZNF706/At2g23090_sf"/>
</dbReference>
<dbReference type="InterPro" id="IPR039713">
    <property type="entry name" value="At2g23090-like"/>
</dbReference>
<dbReference type="Pfam" id="PF12907">
    <property type="entry name" value="zf-met2"/>
    <property type="match status" value="1"/>
</dbReference>
<dbReference type="PANTHER" id="PTHR33788:SF1">
    <property type="entry name" value="ZINC-BINDING PROTEIN"/>
    <property type="match status" value="1"/>
</dbReference>
<dbReference type="OMA" id="VICKVCY"/>
<dbReference type="InterPro" id="IPR007513">
    <property type="entry name" value="SERF-like_N"/>
</dbReference>